<sequence length="494" mass="53730">MLRKGRIIVSLGMLLVMVLTFGGLFVPVLPHWQFLPAILAENFLALALILAVTFLFGRVYCSVLCPLGISQDLVIWLSGRRRKKRRAFAFARERRGLRYAVLFLAGLSILFGYPLFLGLVDPYSIFGRILNDLFALPVSYGWNAIVGLSERYDWLPLLMKTEVQQPSAWAAVLAGIYLIVLVALSWRHGRAYCHTICPVGTLLGTVSRFSVFRPVIDADRCIHCGACERTCPSACIDAKTGVIDSSRCVDCFDCLTLCPKDALHFSRSHHAQQKVRMTETEPADTPPSGPVMTRRELLGTTALAIGTVAAGLVRSRSAMSAAVGAWGLEGEASILPPGAQSADSFYTHCTSCHLCVSRCPSGVLLSSGPENGALHLLQPHMDFSQGYCVYNCNLCSAACPTGAIRPLSLAEKQQTKIGLARYDKQQCLITRDGIVCGNCARHCLTQAITMVEDRDGRSYPVVDDAACIGCGSCEYHCPAEPSAIHIIGIAELLR</sequence>
<feature type="transmembrane region" description="Helical" evidence="7">
    <location>
        <begin position="168"/>
        <end position="186"/>
    </location>
</feature>
<dbReference type="PATRIC" id="fig|500635.8.peg.1689"/>
<keyword evidence="4" id="KW-0249">Electron transport</keyword>
<keyword evidence="1" id="KW-0813">Transport</keyword>
<feature type="domain" description="4Fe-4S ferredoxin-type" evidence="8">
    <location>
        <begin position="242"/>
        <end position="268"/>
    </location>
</feature>
<keyword evidence="2" id="KW-0004">4Fe-4S</keyword>
<reference evidence="9" key="1">
    <citation type="submission" date="2009-09" db="EMBL/GenBank/DDBJ databases">
        <authorList>
            <person name="Weinstock G."/>
            <person name="Sodergren E."/>
            <person name="Clifton S."/>
            <person name="Fulton L."/>
            <person name="Fulton B."/>
            <person name="Courtney L."/>
            <person name="Fronick C."/>
            <person name="Harrison M."/>
            <person name="Strong C."/>
            <person name="Farmer C."/>
            <person name="Delahaunty K."/>
            <person name="Markovic C."/>
            <person name="Hall O."/>
            <person name="Minx P."/>
            <person name="Tomlinson C."/>
            <person name="Mitreva M."/>
            <person name="Nelson J."/>
            <person name="Hou S."/>
            <person name="Wollam A."/>
            <person name="Pepin K.H."/>
            <person name="Johnson M."/>
            <person name="Bhonagiri V."/>
            <person name="Nash W.E."/>
            <person name="Warren W."/>
            <person name="Chinwalla A."/>
            <person name="Mardis E.R."/>
            <person name="Wilson R.K."/>
        </authorList>
    </citation>
    <scope>NUCLEOTIDE SEQUENCE [LARGE SCALE GENOMIC DNA]</scope>
    <source>
        <strain evidence="9">DSM 20544</strain>
    </source>
</reference>
<evidence type="ECO:0000256" key="1">
    <source>
        <dbReference type="ARBA" id="ARBA00022448"/>
    </source>
</evidence>
<evidence type="ECO:0000256" key="4">
    <source>
        <dbReference type="ARBA" id="ARBA00022982"/>
    </source>
</evidence>
<feature type="domain" description="4Fe-4S ferredoxin-type" evidence="8">
    <location>
        <begin position="377"/>
        <end position="409"/>
    </location>
</feature>
<dbReference type="PANTHER" id="PTHR30176:SF3">
    <property type="entry name" value="FERREDOXIN-TYPE PROTEIN NAPH"/>
    <property type="match status" value="1"/>
</dbReference>
<feature type="transmembrane region" description="Helical" evidence="7">
    <location>
        <begin position="7"/>
        <end position="32"/>
    </location>
</feature>
<dbReference type="GO" id="GO:0051539">
    <property type="term" value="F:4 iron, 4 sulfur cluster binding"/>
    <property type="evidence" value="ECO:0007669"/>
    <property type="project" value="UniProtKB-KW"/>
</dbReference>
<evidence type="ECO:0000313" key="10">
    <source>
        <dbReference type="Proteomes" id="UP000003671"/>
    </source>
</evidence>
<gene>
    <name evidence="9" type="ORF">MITSMUL_05020</name>
</gene>
<feature type="domain" description="4Fe-4S ferredoxin-type" evidence="8">
    <location>
        <begin position="212"/>
        <end position="241"/>
    </location>
</feature>
<dbReference type="Pfam" id="PF12838">
    <property type="entry name" value="Fer4_7"/>
    <property type="match status" value="2"/>
</dbReference>
<dbReference type="InterPro" id="IPR017900">
    <property type="entry name" value="4Fe4S_Fe_S_CS"/>
</dbReference>
<dbReference type="PROSITE" id="PS51379">
    <property type="entry name" value="4FE4S_FER_2"/>
    <property type="match status" value="5"/>
</dbReference>
<dbReference type="GeneID" id="93481982"/>
<dbReference type="PROSITE" id="PS00198">
    <property type="entry name" value="4FE4S_FER_1"/>
    <property type="match status" value="4"/>
</dbReference>
<dbReference type="SUPFAM" id="SSF54862">
    <property type="entry name" value="4Fe-4S ferredoxins"/>
    <property type="match status" value="2"/>
</dbReference>
<keyword evidence="7" id="KW-1133">Transmembrane helix</keyword>
<dbReference type="InterPro" id="IPR017896">
    <property type="entry name" value="4Fe4S_Fe-S-bd"/>
</dbReference>
<evidence type="ECO:0000313" key="9">
    <source>
        <dbReference type="EMBL" id="EEX68020.1"/>
    </source>
</evidence>
<evidence type="ECO:0000256" key="3">
    <source>
        <dbReference type="ARBA" id="ARBA00022723"/>
    </source>
</evidence>
<evidence type="ECO:0000256" key="7">
    <source>
        <dbReference type="SAM" id="Phobius"/>
    </source>
</evidence>
<dbReference type="STRING" id="500635.MITSMUL_05020"/>
<accession>C9KP65</accession>
<evidence type="ECO:0000256" key="6">
    <source>
        <dbReference type="ARBA" id="ARBA00023014"/>
    </source>
</evidence>
<comment type="caution">
    <text evidence="9">The sequence shown here is derived from an EMBL/GenBank/DDBJ whole genome shotgun (WGS) entry which is preliminary data.</text>
</comment>
<feature type="domain" description="4Fe-4S ferredoxin-type" evidence="8">
    <location>
        <begin position="338"/>
        <end position="370"/>
    </location>
</feature>
<dbReference type="Pfam" id="PF12801">
    <property type="entry name" value="Fer4_5"/>
    <property type="match status" value="2"/>
</dbReference>
<organism evidence="9 10">
    <name type="scientific">Mitsuokella multacida DSM 20544</name>
    <dbReference type="NCBI Taxonomy" id="500635"/>
    <lineage>
        <taxon>Bacteria</taxon>
        <taxon>Bacillati</taxon>
        <taxon>Bacillota</taxon>
        <taxon>Negativicutes</taxon>
        <taxon>Selenomonadales</taxon>
        <taxon>Selenomonadaceae</taxon>
        <taxon>Mitsuokella</taxon>
    </lineage>
</organism>
<keyword evidence="7" id="KW-0472">Membrane</keyword>
<keyword evidence="6" id="KW-0411">Iron-sulfur</keyword>
<feature type="domain" description="4Fe-4S ferredoxin-type" evidence="8">
    <location>
        <begin position="458"/>
        <end position="489"/>
    </location>
</feature>
<dbReference type="AlphaFoldDB" id="C9KP65"/>
<dbReference type="eggNOG" id="COG0348">
    <property type="taxonomic scope" value="Bacteria"/>
</dbReference>
<dbReference type="CDD" id="cd16373">
    <property type="entry name" value="DMSOR_beta_like"/>
    <property type="match status" value="1"/>
</dbReference>
<keyword evidence="10" id="KW-1185">Reference proteome</keyword>
<proteinExistence type="predicted"/>
<dbReference type="eggNOG" id="COG0437">
    <property type="taxonomic scope" value="Bacteria"/>
</dbReference>
<evidence type="ECO:0000256" key="2">
    <source>
        <dbReference type="ARBA" id="ARBA00022485"/>
    </source>
</evidence>
<keyword evidence="5" id="KW-0408">Iron</keyword>
<dbReference type="Proteomes" id="UP000003671">
    <property type="component" value="Unassembled WGS sequence"/>
</dbReference>
<dbReference type="RefSeq" id="WP_005842021.1">
    <property type="nucleotide sequence ID" value="NZ_GG697142.2"/>
</dbReference>
<evidence type="ECO:0000256" key="5">
    <source>
        <dbReference type="ARBA" id="ARBA00023004"/>
    </source>
</evidence>
<dbReference type="GO" id="GO:0005886">
    <property type="term" value="C:plasma membrane"/>
    <property type="evidence" value="ECO:0007669"/>
    <property type="project" value="TreeGrafter"/>
</dbReference>
<keyword evidence="3" id="KW-0479">Metal-binding</keyword>
<feature type="transmembrane region" description="Helical" evidence="7">
    <location>
        <begin position="97"/>
        <end position="117"/>
    </location>
</feature>
<keyword evidence="7" id="KW-0812">Transmembrane</keyword>
<dbReference type="GO" id="GO:0046872">
    <property type="term" value="F:metal ion binding"/>
    <property type="evidence" value="ECO:0007669"/>
    <property type="project" value="UniProtKB-KW"/>
</dbReference>
<name>C9KP65_9FIRM</name>
<dbReference type="InterPro" id="IPR051684">
    <property type="entry name" value="Electron_Trans/Redox"/>
</dbReference>
<feature type="transmembrane region" description="Helical" evidence="7">
    <location>
        <begin position="44"/>
        <end position="77"/>
    </location>
</feature>
<dbReference type="HOGENOM" id="CLU_024045_0_0_9"/>
<protein>
    <submittedName>
        <fullName evidence="9">Tat pathway signal sequence domain protein</fullName>
    </submittedName>
</protein>
<dbReference type="PANTHER" id="PTHR30176">
    <property type="entry name" value="FERREDOXIN-TYPE PROTEIN NAPH"/>
    <property type="match status" value="1"/>
</dbReference>
<dbReference type="EMBL" id="ABWK02000020">
    <property type="protein sequence ID" value="EEX68020.1"/>
    <property type="molecule type" value="Genomic_DNA"/>
</dbReference>
<evidence type="ECO:0000259" key="8">
    <source>
        <dbReference type="PROSITE" id="PS51379"/>
    </source>
</evidence>
<dbReference type="Gene3D" id="3.30.70.20">
    <property type="match status" value="3"/>
</dbReference>